<evidence type="ECO:0000259" key="7">
    <source>
        <dbReference type="PROSITE" id="PS50222"/>
    </source>
</evidence>
<sequence length="410" mass="46578">MELHVVETEGIPEGCVLSVRAGATRRQAPVSSDRPFRFNCSLEEASPFKVDVLEPVATARLILRPGEERRTECQYTIPLEPSNSFEGSGPSGPSPGTSPPAGSNDMFVTIAVSPSDEQQEEEVARMEEEKGPSNSRIGQANAAREYLDKHNLVEFTQLLVQSVIKEQPERPYEFMVLLLFFGLHNQHISEQLHREAVAECREANGQSLLSLREVLLWSRRQREMEFKVFRQKFNLVDPGENGRVEFTDLTRLVGSLGVTVSEATVQELVVDSKDAYFGLGRRDGALDFDEFVNFMLKLRAREGFSVGELKQFKQVFDRFDDNNNGEVEVLELADMFRYLGRSVKLDELQVIISQVDFNGSGALEFQEFLRLMRIHREEEVSKIRQVYNKFSAEGLRPWFWRVTRSSGVGD</sequence>
<dbReference type="Gene3D" id="1.10.238.10">
    <property type="entry name" value="EF-hand"/>
    <property type="match status" value="2"/>
</dbReference>
<feature type="domain" description="EF-hand" evidence="7">
    <location>
        <begin position="224"/>
        <end position="259"/>
    </location>
</feature>
<feature type="domain" description="EF-hand" evidence="7">
    <location>
        <begin position="343"/>
        <end position="378"/>
    </location>
</feature>
<keyword evidence="9" id="KW-1185">Reference proteome</keyword>
<reference evidence="8 9" key="1">
    <citation type="submission" date="2024-02" db="EMBL/GenBank/DDBJ databases">
        <authorList>
            <person name="Chen Y."/>
            <person name="Shah S."/>
            <person name="Dougan E. K."/>
            <person name="Thang M."/>
            <person name="Chan C."/>
        </authorList>
    </citation>
    <scope>NUCLEOTIDE SEQUENCE [LARGE SCALE GENOMIC DNA]</scope>
</reference>
<evidence type="ECO:0000313" key="8">
    <source>
        <dbReference type="EMBL" id="CAK9093162.1"/>
    </source>
</evidence>
<dbReference type="Proteomes" id="UP001642464">
    <property type="component" value="Unassembled WGS sequence"/>
</dbReference>
<keyword evidence="3" id="KW-0677">Repeat</keyword>
<dbReference type="PROSITE" id="PS00018">
    <property type="entry name" value="EF_HAND_1"/>
    <property type="match status" value="2"/>
</dbReference>
<dbReference type="Pfam" id="PF13499">
    <property type="entry name" value="EF-hand_7"/>
    <property type="match status" value="1"/>
</dbReference>
<evidence type="ECO:0000256" key="5">
    <source>
        <dbReference type="ARBA" id="ARBA00022990"/>
    </source>
</evidence>
<dbReference type="InterPro" id="IPR011992">
    <property type="entry name" value="EF-hand-dom_pair"/>
</dbReference>
<keyword evidence="5" id="KW-0007">Acetylation</keyword>
<proteinExistence type="predicted"/>
<evidence type="ECO:0000256" key="6">
    <source>
        <dbReference type="SAM" id="MobiDB-lite"/>
    </source>
</evidence>
<dbReference type="CDD" id="cd22961">
    <property type="entry name" value="DD_TEX55-like"/>
    <property type="match status" value="1"/>
</dbReference>
<dbReference type="InterPro" id="IPR002048">
    <property type="entry name" value="EF_hand_dom"/>
</dbReference>
<dbReference type="PANTHER" id="PTHR23048:SF0">
    <property type="entry name" value="CALMODULIN LIKE 3"/>
    <property type="match status" value="1"/>
</dbReference>
<gene>
    <name evidence="8" type="ORF">SCF082_LOCUS43825</name>
</gene>
<evidence type="ECO:0000256" key="2">
    <source>
        <dbReference type="ARBA" id="ARBA00022723"/>
    </source>
</evidence>
<feature type="domain" description="EF-hand" evidence="7">
    <location>
        <begin position="307"/>
        <end position="342"/>
    </location>
</feature>
<evidence type="ECO:0000256" key="1">
    <source>
        <dbReference type="ARBA" id="ARBA00020786"/>
    </source>
</evidence>
<evidence type="ECO:0000256" key="4">
    <source>
        <dbReference type="ARBA" id="ARBA00022837"/>
    </source>
</evidence>
<dbReference type="InterPro" id="IPR050230">
    <property type="entry name" value="CALM/Myosin/TropC-like"/>
</dbReference>
<protein>
    <recommendedName>
        <fullName evidence="1">Calmodulin</fullName>
    </recommendedName>
</protein>
<dbReference type="SMART" id="SM00054">
    <property type="entry name" value="EFh"/>
    <property type="match status" value="3"/>
</dbReference>
<keyword evidence="2" id="KW-0479">Metal-binding</keyword>
<comment type="caution">
    <text evidence="8">The sequence shown here is derived from an EMBL/GenBank/DDBJ whole genome shotgun (WGS) entry which is preliminary data.</text>
</comment>
<dbReference type="EMBL" id="CAXAMM010040440">
    <property type="protein sequence ID" value="CAK9093162.1"/>
    <property type="molecule type" value="Genomic_DNA"/>
</dbReference>
<feature type="region of interest" description="Disordered" evidence="6">
    <location>
        <begin position="75"/>
        <end position="138"/>
    </location>
</feature>
<accession>A0ABP0QXX3</accession>
<feature type="compositionally biased region" description="Basic and acidic residues" evidence="6">
    <location>
        <begin position="122"/>
        <end position="131"/>
    </location>
</feature>
<evidence type="ECO:0000313" key="9">
    <source>
        <dbReference type="Proteomes" id="UP001642464"/>
    </source>
</evidence>
<evidence type="ECO:0000256" key="3">
    <source>
        <dbReference type="ARBA" id="ARBA00022737"/>
    </source>
</evidence>
<name>A0ABP0QXX3_9DINO</name>
<dbReference type="PROSITE" id="PS50222">
    <property type="entry name" value="EF_HAND_2"/>
    <property type="match status" value="3"/>
</dbReference>
<dbReference type="SUPFAM" id="SSF47473">
    <property type="entry name" value="EF-hand"/>
    <property type="match status" value="1"/>
</dbReference>
<organism evidence="8 9">
    <name type="scientific">Durusdinium trenchii</name>
    <dbReference type="NCBI Taxonomy" id="1381693"/>
    <lineage>
        <taxon>Eukaryota</taxon>
        <taxon>Sar</taxon>
        <taxon>Alveolata</taxon>
        <taxon>Dinophyceae</taxon>
        <taxon>Suessiales</taxon>
        <taxon>Symbiodiniaceae</taxon>
        <taxon>Durusdinium</taxon>
    </lineage>
</organism>
<dbReference type="InterPro" id="IPR018247">
    <property type="entry name" value="EF_Hand_1_Ca_BS"/>
</dbReference>
<dbReference type="PANTHER" id="PTHR23048">
    <property type="entry name" value="MYOSIN LIGHT CHAIN 1, 3"/>
    <property type="match status" value="1"/>
</dbReference>
<dbReference type="CDD" id="cd00051">
    <property type="entry name" value="EFh"/>
    <property type="match status" value="1"/>
</dbReference>
<keyword evidence="4" id="KW-0106">Calcium</keyword>